<accession>A0A1H2GWI4</accession>
<dbReference type="CDD" id="cd00397">
    <property type="entry name" value="DNA_BRE_C"/>
    <property type="match status" value="1"/>
</dbReference>
<dbReference type="GO" id="GO:0003677">
    <property type="term" value="F:DNA binding"/>
    <property type="evidence" value="ECO:0007669"/>
    <property type="project" value="InterPro"/>
</dbReference>
<keyword evidence="4" id="KW-1185">Reference proteome</keyword>
<keyword evidence="1" id="KW-0233">DNA recombination</keyword>
<sequence length="488" mass="55287">MPVVDAYAKVVVDDSGLHSEIPVLLTDKGVVLPLLDCLLNKQTDHSVSWQRNVVSAAKLLLQYIEANQLAFSDPATLFQSFAARLFTGTVGDDGQDPSNLYWLPASIKMANRHLNALKVLTDYLADHQGVQHMNPLVSASSYDQCLNYAAWFRRNQNDFLGHIKDKTVNETVRQARNIKGRRALSRTEDDAIAFPERLLERFFLEGVGSAKDRRCAVRDQLITLMMHGAGLRESEPLHLWIHDVLIDPHEPDRALVRLYHPEEGKAPDAWKSRTGKTNRSAYLRETYALAPRNKLRGTKNVGWKVRLHDHRDGYIQLHWFPTDFGHLFLKLWGEHLHYLASIERHHPYAFVSYEKNSLGQPYTLNAFNKNYAAAMARIGLSTAKTDGRSPHGHRHAYGRRLTRAGIDPVLRKKALHHSSLESQAVYTALGIADVSQALARASKRLEEHTENGRRDSRFSHWDELTMTGFEDIDSGGLLSGPYAKLRKN</sequence>
<proteinExistence type="predicted"/>
<dbReference type="GO" id="GO:0006310">
    <property type="term" value="P:DNA recombination"/>
    <property type="evidence" value="ECO:0007669"/>
    <property type="project" value="UniProtKB-KW"/>
</dbReference>
<dbReference type="AlphaFoldDB" id="A0A1H2GWI4"/>
<dbReference type="Proteomes" id="UP000183653">
    <property type="component" value="Chromosome I"/>
</dbReference>
<name>A0A1H2GWI4_9PSED</name>
<gene>
    <name evidence="3" type="ORF">SAMN04490197_4128</name>
</gene>
<dbReference type="Gene3D" id="1.10.443.10">
    <property type="entry name" value="Intergrase catalytic core"/>
    <property type="match status" value="1"/>
</dbReference>
<reference evidence="3 4" key="1">
    <citation type="submission" date="2016-10" db="EMBL/GenBank/DDBJ databases">
        <authorList>
            <person name="Varghese N."/>
            <person name="Submissions S."/>
        </authorList>
    </citation>
    <scope>NUCLEOTIDE SEQUENCE [LARGE SCALE GENOMIC DNA]</scope>
    <source>
        <strain evidence="3 4">BS2775</strain>
    </source>
</reference>
<dbReference type="PROSITE" id="PS51898">
    <property type="entry name" value="TYR_RECOMBINASE"/>
    <property type="match status" value="1"/>
</dbReference>
<dbReference type="InterPro" id="IPR002104">
    <property type="entry name" value="Integrase_catalytic"/>
</dbReference>
<evidence type="ECO:0000313" key="3">
    <source>
        <dbReference type="EMBL" id="SDU24007.1"/>
    </source>
</evidence>
<evidence type="ECO:0000313" key="4">
    <source>
        <dbReference type="Proteomes" id="UP000183653"/>
    </source>
</evidence>
<evidence type="ECO:0000259" key="2">
    <source>
        <dbReference type="PROSITE" id="PS51898"/>
    </source>
</evidence>
<dbReference type="OrthoDB" id="2078692at2"/>
<dbReference type="InterPro" id="IPR011010">
    <property type="entry name" value="DNA_brk_join_enz"/>
</dbReference>
<dbReference type="SUPFAM" id="SSF56349">
    <property type="entry name" value="DNA breaking-rejoining enzymes"/>
    <property type="match status" value="1"/>
</dbReference>
<evidence type="ECO:0000256" key="1">
    <source>
        <dbReference type="ARBA" id="ARBA00023172"/>
    </source>
</evidence>
<dbReference type="NCBIfam" id="NF040693">
    <property type="entry name" value="recomb_GmtY"/>
    <property type="match status" value="1"/>
</dbReference>
<feature type="domain" description="Tyr recombinase" evidence="2">
    <location>
        <begin position="197"/>
        <end position="439"/>
    </location>
</feature>
<dbReference type="EMBL" id="LT629782">
    <property type="protein sequence ID" value="SDU24007.1"/>
    <property type="molecule type" value="Genomic_DNA"/>
</dbReference>
<protein>
    <submittedName>
        <fullName evidence="3">Phage integrase family protein</fullName>
    </submittedName>
</protein>
<dbReference type="RefSeq" id="WP_057724488.1">
    <property type="nucleotide sequence ID" value="NZ_JYLM01000006.1"/>
</dbReference>
<organism evidence="3 4">
    <name type="scientific">Pseudomonas orientalis</name>
    <dbReference type="NCBI Taxonomy" id="76758"/>
    <lineage>
        <taxon>Bacteria</taxon>
        <taxon>Pseudomonadati</taxon>
        <taxon>Pseudomonadota</taxon>
        <taxon>Gammaproteobacteria</taxon>
        <taxon>Pseudomonadales</taxon>
        <taxon>Pseudomonadaceae</taxon>
        <taxon>Pseudomonas</taxon>
    </lineage>
</organism>
<dbReference type="GO" id="GO:0015074">
    <property type="term" value="P:DNA integration"/>
    <property type="evidence" value="ECO:0007669"/>
    <property type="project" value="InterPro"/>
</dbReference>
<dbReference type="InterPro" id="IPR013762">
    <property type="entry name" value="Integrase-like_cat_sf"/>
</dbReference>